<organism evidence="10 11">
    <name type="scientific">Coniella lustricola</name>
    <dbReference type="NCBI Taxonomy" id="2025994"/>
    <lineage>
        <taxon>Eukaryota</taxon>
        <taxon>Fungi</taxon>
        <taxon>Dikarya</taxon>
        <taxon>Ascomycota</taxon>
        <taxon>Pezizomycotina</taxon>
        <taxon>Sordariomycetes</taxon>
        <taxon>Sordariomycetidae</taxon>
        <taxon>Diaporthales</taxon>
        <taxon>Schizoparmaceae</taxon>
        <taxon>Coniella</taxon>
    </lineage>
</organism>
<feature type="transmembrane region" description="Helical" evidence="8">
    <location>
        <begin position="461"/>
        <end position="482"/>
    </location>
</feature>
<dbReference type="InterPro" id="IPR003663">
    <property type="entry name" value="Sugar/inositol_transpt"/>
</dbReference>
<dbReference type="Proteomes" id="UP000241462">
    <property type="component" value="Unassembled WGS sequence"/>
</dbReference>
<dbReference type="InterPro" id="IPR005829">
    <property type="entry name" value="Sugar_transporter_CS"/>
</dbReference>
<evidence type="ECO:0000259" key="9">
    <source>
        <dbReference type="PROSITE" id="PS50850"/>
    </source>
</evidence>
<feature type="transmembrane region" description="Helical" evidence="8">
    <location>
        <begin position="172"/>
        <end position="196"/>
    </location>
</feature>
<dbReference type="PROSITE" id="PS00216">
    <property type="entry name" value="SUGAR_TRANSPORT_1"/>
    <property type="match status" value="1"/>
</dbReference>
<evidence type="ECO:0000256" key="5">
    <source>
        <dbReference type="ARBA" id="ARBA00022989"/>
    </source>
</evidence>
<evidence type="ECO:0000256" key="4">
    <source>
        <dbReference type="ARBA" id="ARBA00022692"/>
    </source>
</evidence>
<dbReference type="GO" id="GO:0016020">
    <property type="term" value="C:membrane"/>
    <property type="evidence" value="ECO:0007669"/>
    <property type="project" value="UniProtKB-SubCell"/>
</dbReference>
<dbReference type="PANTHER" id="PTHR48022:SF66">
    <property type="entry name" value="MFS HEXOSE TRANSPORTER"/>
    <property type="match status" value="1"/>
</dbReference>
<evidence type="ECO:0000256" key="8">
    <source>
        <dbReference type="SAM" id="Phobius"/>
    </source>
</evidence>
<dbReference type="SUPFAM" id="SSF103473">
    <property type="entry name" value="MFS general substrate transporter"/>
    <property type="match status" value="1"/>
</dbReference>
<comment type="subcellular location">
    <subcellularLocation>
        <location evidence="1">Membrane</location>
        <topology evidence="1">Multi-pass membrane protein</topology>
    </subcellularLocation>
</comment>
<evidence type="ECO:0000256" key="7">
    <source>
        <dbReference type="RuleBase" id="RU003346"/>
    </source>
</evidence>
<keyword evidence="5 8" id="KW-1133">Transmembrane helix</keyword>
<dbReference type="PANTHER" id="PTHR48022">
    <property type="entry name" value="PLASTIDIC GLUCOSE TRANSPORTER 4"/>
    <property type="match status" value="1"/>
</dbReference>
<dbReference type="PROSITE" id="PS50850">
    <property type="entry name" value="MFS"/>
    <property type="match status" value="1"/>
</dbReference>
<dbReference type="NCBIfam" id="TIGR00879">
    <property type="entry name" value="SP"/>
    <property type="match status" value="1"/>
</dbReference>
<keyword evidence="11" id="KW-1185">Reference proteome</keyword>
<dbReference type="OrthoDB" id="6133115at2759"/>
<proteinExistence type="inferred from homology"/>
<dbReference type="GO" id="GO:0005351">
    <property type="term" value="F:carbohydrate:proton symporter activity"/>
    <property type="evidence" value="ECO:0007669"/>
    <property type="project" value="TreeGrafter"/>
</dbReference>
<evidence type="ECO:0000256" key="3">
    <source>
        <dbReference type="ARBA" id="ARBA00022448"/>
    </source>
</evidence>
<dbReference type="InterPro" id="IPR005828">
    <property type="entry name" value="MFS_sugar_transport-like"/>
</dbReference>
<accession>A0A2T2ZWC8</accession>
<feature type="transmembrane region" description="Helical" evidence="8">
    <location>
        <begin position="113"/>
        <end position="136"/>
    </location>
</feature>
<dbReference type="InParanoid" id="A0A2T2ZWC8"/>
<keyword evidence="3 7" id="KW-0813">Transport</keyword>
<evidence type="ECO:0000256" key="1">
    <source>
        <dbReference type="ARBA" id="ARBA00004141"/>
    </source>
</evidence>
<evidence type="ECO:0000256" key="2">
    <source>
        <dbReference type="ARBA" id="ARBA00010992"/>
    </source>
</evidence>
<dbReference type="Gene3D" id="1.20.1250.20">
    <property type="entry name" value="MFS general substrate transporter like domains"/>
    <property type="match status" value="1"/>
</dbReference>
<evidence type="ECO:0000313" key="10">
    <source>
        <dbReference type="EMBL" id="PSR78363.1"/>
    </source>
</evidence>
<protein>
    <submittedName>
        <fullName evidence="10">General substrate transporter</fullName>
    </submittedName>
</protein>
<keyword evidence="4 8" id="KW-0812">Transmembrane</keyword>
<gene>
    <name evidence="10" type="ORF">BD289DRAFT_127399</name>
</gene>
<comment type="similarity">
    <text evidence="2 7">Belongs to the major facilitator superfamily. Sugar transporter (TC 2.A.1.1) family.</text>
</comment>
<dbReference type="InterPro" id="IPR020846">
    <property type="entry name" value="MFS_dom"/>
</dbReference>
<evidence type="ECO:0000256" key="6">
    <source>
        <dbReference type="ARBA" id="ARBA00023136"/>
    </source>
</evidence>
<sequence length="558" mass="62118">MSKVAVRRARAELDQTPALTQAPEFQKVTWYKEPHLRKLYAMSLVLMIASSTTGYDGSLINISQQMQQWQDFFGDEIADNNKLGVLVNIFNIGSIVSFFITPHVADTFGRKAAIVFGCVFMVGGGCLTAFCNGYAMYIAGRFALGFGNSLSQMASPLLLTEICHPQHRGPVTAIYNCLWNFGALLVCSIGWGTAYIGNDWSWRSITLVQIVPSVMQLVFIWWLPESPRFLVHQDRNEEALLVLAKHHAGGNMHDAVVQFEYLQVKQTIQMDRDTDTATSYLDFVRTSGNRRRLAIIMSLGVISQYSGNALFSNYMNTIYAGAGITSPNQKLAMSTGKTLLDLAVTIGAALNVDRFGRRPLFLISTTGMVAAFACWTATGAVYEESELTNVTSGYAQLVFIWVFGIFYDVGFSGLLVAYALEILPFHLRAKGMMIMNITVQAVLAMGNQTNKIAWDSFPKHWHFMLFYTLWDVAQLIFVWVFYVETKGPTLEEIARIFDGKDAVAHIDLHEIAKGVHGSCYHGGGGDDDDDDDGGATYGSYMPQRGSAARRYYSERHRF</sequence>
<feature type="transmembrane region" description="Helical" evidence="8">
    <location>
        <begin position="432"/>
        <end position="449"/>
    </location>
</feature>
<feature type="transmembrane region" description="Helical" evidence="8">
    <location>
        <begin position="359"/>
        <end position="382"/>
    </location>
</feature>
<reference evidence="10 11" key="1">
    <citation type="journal article" date="2018" name="Mycol. Prog.">
        <title>Coniella lustricola, a new species from submerged detritus.</title>
        <authorList>
            <person name="Raudabaugh D.B."/>
            <person name="Iturriaga T."/>
            <person name="Carver A."/>
            <person name="Mondo S."/>
            <person name="Pangilinan J."/>
            <person name="Lipzen A."/>
            <person name="He G."/>
            <person name="Amirebrahimi M."/>
            <person name="Grigoriev I.V."/>
            <person name="Miller A.N."/>
        </authorList>
    </citation>
    <scope>NUCLEOTIDE SEQUENCE [LARGE SCALE GENOMIC DNA]</scope>
    <source>
        <strain evidence="10 11">B22-T-1</strain>
    </source>
</reference>
<dbReference type="InterPro" id="IPR050360">
    <property type="entry name" value="MFS_Sugar_Transporters"/>
</dbReference>
<feature type="transmembrane region" description="Helical" evidence="8">
    <location>
        <begin position="394"/>
        <end position="420"/>
    </location>
</feature>
<dbReference type="InterPro" id="IPR036259">
    <property type="entry name" value="MFS_trans_sf"/>
</dbReference>
<feature type="domain" description="Major facilitator superfamily (MFS) profile" evidence="9">
    <location>
        <begin position="42"/>
        <end position="486"/>
    </location>
</feature>
<keyword evidence="6 8" id="KW-0472">Membrane</keyword>
<dbReference type="Pfam" id="PF00083">
    <property type="entry name" value="Sugar_tr"/>
    <property type="match status" value="1"/>
</dbReference>
<feature type="transmembrane region" description="Helical" evidence="8">
    <location>
        <begin position="83"/>
        <end position="101"/>
    </location>
</feature>
<dbReference type="EMBL" id="KZ678612">
    <property type="protein sequence ID" value="PSR78363.1"/>
    <property type="molecule type" value="Genomic_DNA"/>
</dbReference>
<feature type="transmembrane region" description="Helical" evidence="8">
    <location>
        <begin position="202"/>
        <end position="223"/>
    </location>
</feature>
<dbReference type="AlphaFoldDB" id="A0A2T2ZWC8"/>
<name>A0A2T2ZWC8_9PEZI</name>
<dbReference type="FunFam" id="1.20.1250.20:FF:000117">
    <property type="entry name" value="MFS hexose transporter"/>
    <property type="match status" value="1"/>
</dbReference>
<evidence type="ECO:0000313" key="11">
    <source>
        <dbReference type="Proteomes" id="UP000241462"/>
    </source>
</evidence>